<dbReference type="Gene3D" id="3.40.250.10">
    <property type="entry name" value="Rhodanese-like domain"/>
    <property type="match status" value="1"/>
</dbReference>
<dbReference type="KEGG" id="cser:CCO03_15365"/>
<dbReference type="AlphaFoldDB" id="A0A1Y0ERC8"/>
<dbReference type="OrthoDB" id="1445766at2"/>
<dbReference type="GO" id="GO:0016740">
    <property type="term" value="F:transferase activity"/>
    <property type="evidence" value="ECO:0007669"/>
    <property type="project" value="UniProtKB-KW"/>
</dbReference>
<evidence type="ECO:0000259" key="1">
    <source>
        <dbReference type="PROSITE" id="PS50206"/>
    </source>
</evidence>
<dbReference type="SUPFAM" id="SSF52821">
    <property type="entry name" value="Rhodanese/Cell cycle control phosphatase"/>
    <property type="match status" value="1"/>
</dbReference>
<accession>A0A1Y0ERC8</accession>
<protein>
    <submittedName>
        <fullName evidence="2">Sulfurtransferase</fullName>
    </submittedName>
</protein>
<keyword evidence="2" id="KW-0808">Transferase</keyword>
<organism evidence="2 3">
    <name type="scientific">Comamonas serinivorans</name>
    <dbReference type="NCBI Taxonomy" id="1082851"/>
    <lineage>
        <taxon>Bacteria</taxon>
        <taxon>Pseudomonadati</taxon>
        <taxon>Pseudomonadota</taxon>
        <taxon>Betaproteobacteria</taxon>
        <taxon>Burkholderiales</taxon>
        <taxon>Comamonadaceae</taxon>
        <taxon>Comamonas</taxon>
    </lineage>
</organism>
<keyword evidence="3" id="KW-1185">Reference proteome</keyword>
<dbReference type="EMBL" id="CP021455">
    <property type="protein sequence ID" value="ARU05869.1"/>
    <property type="molecule type" value="Genomic_DNA"/>
</dbReference>
<reference evidence="2 3" key="1">
    <citation type="submission" date="2017-05" db="EMBL/GenBank/DDBJ databases">
        <authorList>
            <person name="Song R."/>
            <person name="Chenine A.L."/>
            <person name="Ruprecht R.M."/>
        </authorList>
    </citation>
    <scope>NUCLEOTIDE SEQUENCE [LARGE SCALE GENOMIC DNA]</scope>
    <source>
        <strain evidence="2 3">DSM 26136</strain>
    </source>
</reference>
<evidence type="ECO:0000313" key="3">
    <source>
        <dbReference type="Proteomes" id="UP000196138"/>
    </source>
</evidence>
<sequence>MQFIVANWMLIAVALASGGMLLWPVVSGGVGAGEVSAAQAVQRINRDKAVLIDVRDAAEFATQHAQGARNVPLAELEARLPNEVKNKATPVILVCASGTRSRRAVAVAKKLGYEQAASLSGGVKAWLDAGLPIDKA</sequence>
<dbReference type="RefSeq" id="WP_087282454.1">
    <property type="nucleotide sequence ID" value="NZ_CP021455.1"/>
</dbReference>
<dbReference type="Pfam" id="PF00581">
    <property type="entry name" value="Rhodanese"/>
    <property type="match status" value="1"/>
</dbReference>
<dbReference type="Proteomes" id="UP000196138">
    <property type="component" value="Chromosome"/>
</dbReference>
<dbReference type="SMART" id="SM00450">
    <property type="entry name" value="RHOD"/>
    <property type="match status" value="1"/>
</dbReference>
<dbReference type="InterPro" id="IPR050229">
    <property type="entry name" value="GlpE_sulfurtransferase"/>
</dbReference>
<dbReference type="InterPro" id="IPR001763">
    <property type="entry name" value="Rhodanese-like_dom"/>
</dbReference>
<dbReference type="PANTHER" id="PTHR43031">
    <property type="entry name" value="FAD-DEPENDENT OXIDOREDUCTASE"/>
    <property type="match status" value="1"/>
</dbReference>
<gene>
    <name evidence="2" type="ORF">CCO03_15365</name>
</gene>
<evidence type="ECO:0000313" key="2">
    <source>
        <dbReference type="EMBL" id="ARU05869.1"/>
    </source>
</evidence>
<proteinExistence type="predicted"/>
<dbReference type="InterPro" id="IPR036873">
    <property type="entry name" value="Rhodanese-like_dom_sf"/>
</dbReference>
<dbReference type="PANTHER" id="PTHR43031:SF18">
    <property type="entry name" value="RHODANESE-RELATED SULFURTRANSFERASES"/>
    <property type="match status" value="1"/>
</dbReference>
<dbReference type="PROSITE" id="PS50206">
    <property type="entry name" value="RHODANESE_3"/>
    <property type="match status" value="1"/>
</dbReference>
<dbReference type="CDD" id="cd00158">
    <property type="entry name" value="RHOD"/>
    <property type="match status" value="1"/>
</dbReference>
<feature type="domain" description="Rhodanese" evidence="1">
    <location>
        <begin position="45"/>
        <end position="135"/>
    </location>
</feature>
<name>A0A1Y0ERC8_9BURK</name>